<dbReference type="PANTHER" id="PTHR23291">
    <property type="entry name" value="BAX INHIBITOR-RELATED"/>
    <property type="match status" value="1"/>
</dbReference>
<dbReference type="RefSeq" id="WP_338099894.1">
    <property type="nucleotide sequence ID" value="NZ_JAWDKD010000020.1"/>
</dbReference>
<comment type="subcellular location">
    <subcellularLocation>
        <location evidence="1">Membrane</location>
        <topology evidence="1">Multi-pass membrane protein</topology>
    </subcellularLocation>
</comment>
<dbReference type="GO" id="GO:0005886">
    <property type="term" value="C:plasma membrane"/>
    <property type="evidence" value="ECO:0007669"/>
    <property type="project" value="TreeGrafter"/>
</dbReference>
<evidence type="ECO:0000256" key="4">
    <source>
        <dbReference type="ARBA" id="ARBA00023136"/>
    </source>
</evidence>
<keyword evidence="7" id="KW-1185">Reference proteome</keyword>
<feature type="transmembrane region" description="Helical" evidence="5">
    <location>
        <begin position="147"/>
        <end position="167"/>
    </location>
</feature>
<keyword evidence="4 5" id="KW-0472">Membrane</keyword>
<dbReference type="AlphaFoldDB" id="A0AAE4MKC9"/>
<organism evidence="6 7">
    <name type="scientific">Methanolapillus africanus</name>
    <dbReference type="NCBI Taxonomy" id="3028297"/>
    <lineage>
        <taxon>Archaea</taxon>
        <taxon>Methanobacteriati</taxon>
        <taxon>Methanobacteriota</taxon>
        <taxon>Stenosarchaea group</taxon>
        <taxon>Methanomicrobia</taxon>
        <taxon>Methanosarcinales</taxon>
        <taxon>Methanosarcinaceae</taxon>
        <taxon>Methanolapillus</taxon>
    </lineage>
</organism>
<feature type="transmembrane region" description="Helical" evidence="5">
    <location>
        <begin position="114"/>
        <end position="135"/>
    </location>
</feature>
<dbReference type="Pfam" id="PF01027">
    <property type="entry name" value="Bax1-I"/>
    <property type="match status" value="1"/>
</dbReference>
<evidence type="ECO:0000256" key="3">
    <source>
        <dbReference type="ARBA" id="ARBA00022989"/>
    </source>
</evidence>
<evidence type="ECO:0000313" key="7">
    <source>
        <dbReference type="Proteomes" id="UP001271789"/>
    </source>
</evidence>
<dbReference type="PANTHER" id="PTHR23291:SF50">
    <property type="entry name" value="PROTEIN LIFEGUARD 4"/>
    <property type="match status" value="1"/>
</dbReference>
<reference evidence="6" key="1">
    <citation type="submission" date="2023-06" db="EMBL/GenBank/DDBJ databases">
        <title>Genome sequence of Methanosarcinaceae archaeon Ag5.</title>
        <authorList>
            <person name="Protasov E."/>
            <person name="Platt K."/>
            <person name="Poehlein A."/>
            <person name="Daniel R."/>
            <person name="Brune A."/>
        </authorList>
    </citation>
    <scope>NUCLEOTIDE SEQUENCE</scope>
    <source>
        <strain evidence="6">Ag5</strain>
    </source>
</reference>
<accession>A0AAE4MKC9</accession>
<evidence type="ECO:0000256" key="5">
    <source>
        <dbReference type="SAM" id="Phobius"/>
    </source>
</evidence>
<proteinExistence type="predicted"/>
<dbReference type="InterPro" id="IPR006214">
    <property type="entry name" value="Bax_inhibitor_1-related"/>
</dbReference>
<keyword evidence="2 5" id="KW-0812">Transmembrane</keyword>
<protein>
    <submittedName>
        <fullName evidence="6">Inner membrane protein YbhL</fullName>
    </submittedName>
</protein>
<evidence type="ECO:0000256" key="2">
    <source>
        <dbReference type="ARBA" id="ARBA00022692"/>
    </source>
</evidence>
<keyword evidence="3 5" id="KW-1133">Transmembrane helix</keyword>
<evidence type="ECO:0000256" key="1">
    <source>
        <dbReference type="ARBA" id="ARBA00004141"/>
    </source>
</evidence>
<feature type="transmembrane region" description="Helical" evidence="5">
    <location>
        <begin position="26"/>
        <end position="45"/>
    </location>
</feature>
<evidence type="ECO:0000313" key="6">
    <source>
        <dbReference type="EMBL" id="MDV0447456.1"/>
    </source>
</evidence>
<dbReference type="CDD" id="cd10432">
    <property type="entry name" value="BI-1-like_bacterial"/>
    <property type="match status" value="1"/>
</dbReference>
<feature type="transmembrane region" description="Helical" evidence="5">
    <location>
        <begin position="87"/>
        <end position="108"/>
    </location>
</feature>
<dbReference type="EMBL" id="JAWDKD010000020">
    <property type="protein sequence ID" value="MDV0447456.1"/>
    <property type="molecule type" value="Genomic_DNA"/>
</dbReference>
<name>A0AAE4MKC9_9EURY</name>
<sequence length="241" mass="26657">MAEYSQKNQNISGFSVDFGNKFLSKVYMWMILALILTSLASYAILSTPSLQLFFLGNVWLVWILMIVELFVVVVLSSKIESMSTSTAAAVFLLYSVLSGITITPMLFYYSHATIFMAFGVSAGMFAAMSAVGYFIKKDLSTLGRFLFMALMGLVIAMLVNILISIWWPATAWGFSFALSCLAVLIFAGLTAYDTQKIKKIGQAIAHEPSRGSNIAIICALTLYLDFINLFVNMLRIMGRNN</sequence>
<gene>
    <name evidence="6" type="primary">ybhL</name>
    <name evidence="6" type="ORF">MsAg5_13510</name>
</gene>
<feature type="transmembrane region" description="Helical" evidence="5">
    <location>
        <begin position="173"/>
        <end position="192"/>
    </location>
</feature>
<feature type="transmembrane region" description="Helical" evidence="5">
    <location>
        <begin position="213"/>
        <end position="231"/>
    </location>
</feature>
<feature type="transmembrane region" description="Helical" evidence="5">
    <location>
        <begin position="51"/>
        <end position="75"/>
    </location>
</feature>
<comment type="caution">
    <text evidence="6">The sequence shown here is derived from an EMBL/GenBank/DDBJ whole genome shotgun (WGS) entry which is preliminary data.</text>
</comment>
<dbReference type="Proteomes" id="UP001271789">
    <property type="component" value="Unassembled WGS sequence"/>
</dbReference>